<accession>A0A0D2JWX8</accession>
<dbReference type="OrthoDB" id="9786584at2"/>
<dbReference type="PANTHER" id="PTHR12110:SF53">
    <property type="entry name" value="BLR5974 PROTEIN"/>
    <property type="match status" value="1"/>
</dbReference>
<dbReference type="InterPro" id="IPR050312">
    <property type="entry name" value="IolE/XylAMocC-like"/>
</dbReference>
<feature type="domain" description="Xylose isomerase-like TIM barrel" evidence="1">
    <location>
        <begin position="26"/>
        <end position="285"/>
    </location>
</feature>
<dbReference type="RefSeq" id="WP_044348462.1">
    <property type="nucleotide sequence ID" value="NZ_AZAC01000012.1"/>
</dbReference>
<sequence length="315" mass="33788">MEILLHAVSVNRALLTGSLKLAELPALAVRAGFSGVEWLDRHMPCFDLSKWQSLADAQKGAGLKHSAMSLSLELTGDKATSAEQVKRAIKILELSRVLNVKAVRVSVGGNGPLSVSRALLFVDRLSSAKRRSLRPLGRAGKAAYLMACLVMNRKKAVQSSLANPDKLKIAAKLLQPLAKCASSMGITMGIENHFGLTTHPGDLLSLVELTGHNMGVCLDIGNFHHKKECQKACTMLAPKAVHVHFSTHDPHPAPKAVKLGYPLALAALRRNGYQGLFSVEYKGGTCNLAGSIAAARLLERWWPEKGTLLKTAGAV</sequence>
<dbReference type="STRING" id="1429043.X474_10500"/>
<evidence type="ECO:0000313" key="2">
    <source>
        <dbReference type="EMBL" id="KIX14055.1"/>
    </source>
</evidence>
<keyword evidence="3" id="KW-1185">Reference proteome</keyword>
<evidence type="ECO:0000259" key="1">
    <source>
        <dbReference type="Pfam" id="PF01261"/>
    </source>
</evidence>
<reference evidence="2 3" key="1">
    <citation type="submission" date="2013-11" db="EMBL/GenBank/DDBJ databases">
        <title>Metagenomic analysis of a methanogenic consortium involved in long chain n-alkane degradation.</title>
        <authorList>
            <person name="Davidova I.A."/>
            <person name="Callaghan A.V."/>
            <person name="Wawrik B."/>
            <person name="Pruitt S."/>
            <person name="Marks C."/>
            <person name="Duncan K.E."/>
            <person name="Suflita J.M."/>
        </authorList>
    </citation>
    <scope>NUCLEOTIDE SEQUENCE [LARGE SCALE GENOMIC DNA]</scope>
    <source>
        <strain evidence="2 3">SPR</strain>
    </source>
</reference>
<protein>
    <recommendedName>
        <fullName evidence="1">Xylose isomerase-like TIM barrel domain-containing protein</fullName>
    </recommendedName>
</protein>
<dbReference type="AlphaFoldDB" id="A0A0D2JWX8"/>
<dbReference type="InterPro" id="IPR013022">
    <property type="entry name" value="Xyl_isomerase-like_TIM-brl"/>
</dbReference>
<name>A0A0D2JWX8_9BACT</name>
<gene>
    <name evidence="2" type="ORF">X474_10500</name>
</gene>
<dbReference type="EMBL" id="AZAC01000012">
    <property type="protein sequence ID" value="KIX14055.1"/>
    <property type="molecule type" value="Genomic_DNA"/>
</dbReference>
<dbReference type="Proteomes" id="UP000032233">
    <property type="component" value="Unassembled WGS sequence"/>
</dbReference>
<evidence type="ECO:0000313" key="3">
    <source>
        <dbReference type="Proteomes" id="UP000032233"/>
    </source>
</evidence>
<comment type="caution">
    <text evidence="2">The sequence shown here is derived from an EMBL/GenBank/DDBJ whole genome shotgun (WGS) entry which is preliminary data.</text>
</comment>
<dbReference type="SUPFAM" id="SSF51658">
    <property type="entry name" value="Xylose isomerase-like"/>
    <property type="match status" value="1"/>
</dbReference>
<dbReference type="Gene3D" id="3.20.20.150">
    <property type="entry name" value="Divalent-metal-dependent TIM barrel enzymes"/>
    <property type="match status" value="1"/>
</dbReference>
<proteinExistence type="predicted"/>
<organism evidence="2 3">
    <name type="scientific">Dethiosulfatarculus sandiegensis</name>
    <dbReference type="NCBI Taxonomy" id="1429043"/>
    <lineage>
        <taxon>Bacteria</taxon>
        <taxon>Pseudomonadati</taxon>
        <taxon>Thermodesulfobacteriota</taxon>
        <taxon>Desulfarculia</taxon>
        <taxon>Desulfarculales</taxon>
        <taxon>Desulfarculaceae</taxon>
        <taxon>Dethiosulfatarculus</taxon>
    </lineage>
</organism>
<dbReference type="InterPro" id="IPR036237">
    <property type="entry name" value="Xyl_isomerase-like_sf"/>
</dbReference>
<dbReference type="InParanoid" id="A0A0D2JWX8"/>
<dbReference type="PANTHER" id="PTHR12110">
    <property type="entry name" value="HYDROXYPYRUVATE ISOMERASE"/>
    <property type="match status" value="1"/>
</dbReference>
<dbReference type="Pfam" id="PF01261">
    <property type="entry name" value="AP_endonuc_2"/>
    <property type="match status" value="1"/>
</dbReference>